<keyword evidence="6" id="KW-1185">Reference proteome</keyword>
<accession>A0A1T5C2G9</accession>
<dbReference type="InterPro" id="IPR012255">
    <property type="entry name" value="ETF_b"/>
</dbReference>
<dbReference type="InterPro" id="IPR000049">
    <property type="entry name" value="ET-Flavoprotein_bsu_CS"/>
</dbReference>
<dbReference type="OrthoDB" id="9804960at2"/>
<name>A0A1T5C2G9_9FIRM</name>
<feature type="domain" description="Electron transfer flavoprotein alpha/beta-subunit N-terminal" evidence="4">
    <location>
        <begin position="22"/>
        <end position="212"/>
    </location>
</feature>
<dbReference type="SUPFAM" id="SSF52402">
    <property type="entry name" value="Adenine nucleotide alpha hydrolases-like"/>
    <property type="match status" value="1"/>
</dbReference>
<dbReference type="PROSITE" id="PS01065">
    <property type="entry name" value="ETF_BETA"/>
    <property type="match status" value="1"/>
</dbReference>
<dbReference type="PIRSF" id="PIRSF000090">
    <property type="entry name" value="Beta-ETF"/>
    <property type="match status" value="1"/>
</dbReference>
<dbReference type="InterPro" id="IPR033948">
    <property type="entry name" value="ETF_beta_N"/>
</dbReference>
<protein>
    <recommendedName>
        <fullName evidence="2">Electron transfer flavoprotein small subunit</fullName>
    </recommendedName>
</protein>
<dbReference type="AlphaFoldDB" id="A0A1T5C2G9"/>
<proteinExistence type="inferred from homology"/>
<reference evidence="6" key="1">
    <citation type="submission" date="2017-02" db="EMBL/GenBank/DDBJ databases">
        <authorList>
            <person name="Varghese N."/>
            <person name="Submissions S."/>
        </authorList>
    </citation>
    <scope>NUCLEOTIDE SEQUENCE [LARGE SCALE GENOMIC DNA]</scope>
    <source>
        <strain evidence="6">ATCC 35199</strain>
    </source>
</reference>
<dbReference type="Pfam" id="PF01012">
    <property type="entry name" value="ETF"/>
    <property type="match status" value="1"/>
</dbReference>
<evidence type="ECO:0000256" key="3">
    <source>
        <dbReference type="ARBA" id="ARBA00049933"/>
    </source>
</evidence>
<dbReference type="InterPro" id="IPR014729">
    <property type="entry name" value="Rossmann-like_a/b/a_fold"/>
</dbReference>
<dbReference type="PANTHER" id="PTHR21294">
    <property type="entry name" value="ELECTRON TRANSFER FLAVOPROTEIN BETA-SUBUNIT"/>
    <property type="match status" value="1"/>
</dbReference>
<evidence type="ECO:0000313" key="5">
    <source>
        <dbReference type="EMBL" id="SKB53611.1"/>
    </source>
</evidence>
<sequence>MNIVVCIKQVPDTTEVKLDPKTGTLIREGVPSIINPDDKSGLEAALQLKDKHGAHVTVITMGPLQADAALREALAMGADRAILLTDRAFAGADTWATSSAIAGALKKIDFDLVIAGRQAIDGDTAQVGPQIAEHLQLPSVTYVEDVQLDTDSVIVKRAFEDGYHKIKVKTPCLITTLKEMNESRYMRVSGIYDAFADDKVEIWTVNDIEVNPENLGLKGSPTKVKKSFTKGAKTAGKVFEVDSKEAAKIIMDKLKEKYII</sequence>
<dbReference type="EMBL" id="FUYN01000004">
    <property type="protein sequence ID" value="SKB53611.1"/>
    <property type="molecule type" value="Genomic_DNA"/>
</dbReference>
<evidence type="ECO:0000256" key="2">
    <source>
        <dbReference type="ARBA" id="ARBA00042002"/>
    </source>
</evidence>
<gene>
    <name evidence="5" type="ORF">SAMN02745120_1965</name>
</gene>
<evidence type="ECO:0000259" key="4">
    <source>
        <dbReference type="SMART" id="SM00893"/>
    </source>
</evidence>
<dbReference type="GO" id="GO:0009055">
    <property type="term" value="F:electron transfer activity"/>
    <property type="evidence" value="ECO:0007669"/>
    <property type="project" value="InterPro"/>
</dbReference>
<comment type="cofactor">
    <cofactor evidence="3">
        <name>AMP</name>
        <dbReference type="ChEBI" id="CHEBI:456215"/>
    </cofactor>
</comment>
<comment type="similarity">
    <text evidence="1">Belongs to the ETF beta-subunit/FixA family.</text>
</comment>
<organism evidence="5 6">
    <name type="scientific">Acetoanaerobium noterae</name>
    <dbReference type="NCBI Taxonomy" id="745369"/>
    <lineage>
        <taxon>Bacteria</taxon>
        <taxon>Bacillati</taxon>
        <taxon>Bacillota</taxon>
        <taxon>Clostridia</taxon>
        <taxon>Peptostreptococcales</taxon>
        <taxon>Filifactoraceae</taxon>
        <taxon>Acetoanaerobium</taxon>
    </lineage>
</organism>
<dbReference type="InterPro" id="IPR014730">
    <property type="entry name" value="ETF_a/b_N"/>
</dbReference>
<evidence type="ECO:0000256" key="1">
    <source>
        <dbReference type="ARBA" id="ARBA00007557"/>
    </source>
</evidence>
<dbReference type="SMART" id="SM00893">
    <property type="entry name" value="ETF"/>
    <property type="match status" value="1"/>
</dbReference>
<dbReference type="CDD" id="cd01714">
    <property type="entry name" value="ETF_beta"/>
    <property type="match status" value="1"/>
</dbReference>
<dbReference type="RefSeq" id="WP_013361349.1">
    <property type="nucleotide sequence ID" value="NZ_FUYN01000004.1"/>
</dbReference>
<dbReference type="PANTHER" id="PTHR21294:SF17">
    <property type="entry name" value="PROTEIN FIXA"/>
    <property type="match status" value="1"/>
</dbReference>
<dbReference type="Proteomes" id="UP000243406">
    <property type="component" value="Unassembled WGS sequence"/>
</dbReference>
<evidence type="ECO:0000313" key="6">
    <source>
        <dbReference type="Proteomes" id="UP000243406"/>
    </source>
</evidence>
<dbReference type="Gene3D" id="3.40.50.620">
    <property type="entry name" value="HUPs"/>
    <property type="match status" value="1"/>
</dbReference>